<dbReference type="OrthoDB" id="9912699at2"/>
<evidence type="ECO:0000313" key="3">
    <source>
        <dbReference type="Proteomes" id="UP000436822"/>
    </source>
</evidence>
<protein>
    <submittedName>
        <fullName evidence="2">Uncharacterized protein</fullName>
    </submittedName>
</protein>
<dbReference type="Proteomes" id="UP000436822">
    <property type="component" value="Unassembled WGS sequence"/>
</dbReference>
<comment type="caution">
    <text evidence="2">The sequence shown here is derived from an EMBL/GenBank/DDBJ whole genome shotgun (WGS) entry which is preliminary data.</text>
</comment>
<dbReference type="AlphaFoldDB" id="A0A6N6JCS9"/>
<reference evidence="2 3" key="1">
    <citation type="submission" date="2019-12" db="EMBL/GenBank/DDBJ databases">
        <title>Litoreibacter badius sp. nov., a novel bacteriochlorophyll a-containing bacterium in the genus Litoreibacter.</title>
        <authorList>
            <person name="Kanamuro M."/>
            <person name="Takabe Y."/>
            <person name="Mori K."/>
            <person name="Takaichi S."/>
            <person name="Hanada S."/>
        </authorList>
    </citation>
    <scope>NUCLEOTIDE SEQUENCE [LARGE SCALE GENOMIC DNA]</scope>
    <source>
        <strain evidence="2 3">K6</strain>
    </source>
</reference>
<evidence type="ECO:0000313" key="2">
    <source>
        <dbReference type="EMBL" id="GFE63002.1"/>
    </source>
</evidence>
<accession>A0A6N6JCS9</accession>
<proteinExistence type="predicted"/>
<evidence type="ECO:0000256" key="1">
    <source>
        <dbReference type="SAM" id="SignalP"/>
    </source>
</evidence>
<sequence length="199" mass="22498">MRLSTFKSNPKCHYIIKVLLSACILISTLGSALAEAQTNTEEIELKKIVPALRISDGITQEYMGAILTTYQVLNSGSVSDVNGRVVSRRFNFIFSAGEGYISGRRVTRDAIYMLTPEAQEKVLNTPTETDECYIQTFDFSNAGRLFLTVHNDSYDNPERVYQCFAVALWYFTYEDLEGVDAADWRKSIGDIFATLIERR</sequence>
<dbReference type="EMBL" id="BLJE01000001">
    <property type="protein sequence ID" value="GFE63002.1"/>
    <property type="molecule type" value="Genomic_DNA"/>
</dbReference>
<gene>
    <name evidence="2" type="ORF">KIN_00760</name>
</gene>
<keyword evidence="1" id="KW-0732">Signal</keyword>
<name>A0A6N6JCS9_9RHOB</name>
<organism evidence="2 3">
    <name type="scientific">Litoreibacter roseus</name>
    <dbReference type="NCBI Taxonomy" id="2601869"/>
    <lineage>
        <taxon>Bacteria</taxon>
        <taxon>Pseudomonadati</taxon>
        <taxon>Pseudomonadota</taxon>
        <taxon>Alphaproteobacteria</taxon>
        <taxon>Rhodobacterales</taxon>
        <taxon>Roseobacteraceae</taxon>
        <taxon>Litoreibacter</taxon>
    </lineage>
</organism>
<feature type="signal peptide" evidence="1">
    <location>
        <begin position="1"/>
        <end position="34"/>
    </location>
</feature>
<keyword evidence="3" id="KW-1185">Reference proteome</keyword>
<dbReference type="RefSeq" id="WP_159803993.1">
    <property type="nucleotide sequence ID" value="NZ_BLJE01000001.1"/>
</dbReference>
<feature type="chain" id="PRO_5026700569" evidence="1">
    <location>
        <begin position="35"/>
        <end position="199"/>
    </location>
</feature>